<keyword evidence="4" id="KW-1003">Cell membrane</keyword>
<reference evidence="11 12" key="1">
    <citation type="submission" date="2021-03" db="EMBL/GenBank/DDBJ databases">
        <title>Genomic Encyclopedia of Type Strains, Phase IV (KMG-IV): sequencing the most valuable type-strain genomes for metagenomic binning, comparative biology and taxonomic classification.</title>
        <authorList>
            <person name="Goeker M."/>
        </authorList>
    </citation>
    <scope>NUCLEOTIDE SEQUENCE [LARGE SCALE GENOMIC DNA]</scope>
    <source>
        <strain evidence="11 12">DSM 1289</strain>
    </source>
</reference>
<evidence type="ECO:0000256" key="6">
    <source>
        <dbReference type="ARBA" id="ARBA00022970"/>
    </source>
</evidence>
<evidence type="ECO:0000256" key="1">
    <source>
        <dbReference type="ARBA" id="ARBA00004651"/>
    </source>
</evidence>
<dbReference type="InterPro" id="IPR000515">
    <property type="entry name" value="MetI-like"/>
</dbReference>
<dbReference type="PROSITE" id="PS50928">
    <property type="entry name" value="ABC_TM1"/>
    <property type="match status" value="1"/>
</dbReference>
<dbReference type="InterPro" id="IPR010065">
    <property type="entry name" value="AA_ABC_transptr_permease_3TM"/>
</dbReference>
<dbReference type="RefSeq" id="WP_027702641.1">
    <property type="nucleotide sequence ID" value="NZ_BAAACS010000019.1"/>
</dbReference>
<comment type="similarity">
    <text evidence="2">Belongs to the binding-protein-dependent transport system permease family. HisMQ subfamily.</text>
</comment>
<sequence length="217" mass="23653">MDFSFLGKYYPMFIDGTITTISISFVALFFGVIIGLIVCLAKISNNKLFNILASIYIEIIRGTPIMVQISIVYFGLPQIGIDFPSEFAAAAFTLSVNSGAYVAEILRSGIQAVDKGQTEASRSLGLSYWSTMRYVIVPQAVKNVLPALANEFISLVKESSIISIIGVVELMFVAGMVRNSSFIALEPFLVAAAIYFVLTFTLSRLVGLLEKKMSVSN</sequence>
<evidence type="ECO:0000256" key="9">
    <source>
        <dbReference type="RuleBase" id="RU363032"/>
    </source>
</evidence>
<evidence type="ECO:0000256" key="4">
    <source>
        <dbReference type="ARBA" id="ARBA00022475"/>
    </source>
</evidence>
<proteinExistence type="inferred from homology"/>
<evidence type="ECO:0000256" key="3">
    <source>
        <dbReference type="ARBA" id="ARBA00022448"/>
    </source>
</evidence>
<dbReference type="PANTHER" id="PTHR30614">
    <property type="entry name" value="MEMBRANE COMPONENT OF AMINO ACID ABC TRANSPORTER"/>
    <property type="match status" value="1"/>
</dbReference>
<dbReference type="SUPFAM" id="SSF161098">
    <property type="entry name" value="MetI-like"/>
    <property type="match status" value="1"/>
</dbReference>
<dbReference type="NCBIfam" id="TIGR01726">
    <property type="entry name" value="HEQRo_perm_3TM"/>
    <property type="match status" value="1"/>
</dbReference>
<organism evidence="11 12">
    <name type="scientific">Metaclostridioides mangenotii</name>
    <dbReference type="NCBI Taxonomy" id="1540"/>
    <lineage>
        <taxon>Bacteria</taxon>
        <taxon>Bacillati</taxon>
        <taxon>Bacillota</taxon>
        <taxon>Clostridia</taxon>
        <taxon>Peptostreptococcales</taxon>
        <taxon>Peptostreptococcaceae</taxon>
        <taxon>Metaclostridioides</taxon>
    </lineage>
</organism>
<evidence type="ECO:0000256" key="8">
    <source>
        <dbReference type="ARBA" id="ARBA00023136"/>
    </source>
</evidence>
<accession>A0ABS4ED91</accession>
<keyword evidence="7 9" id="KW-1133">Transmembrane helix</keyword>
<dbReference type="InterPro" id="IPR043429">
    <property type="entry name" value="ArtM/GltK/GlnP/TcyL/YhdX-like"/>
</dbReference>
<dbReference type="Gene3D" id="1.10.3720.10">
    <property type="entry name" value="MetI-like"/>
    <property type="match status" value="1"/>
</dbReference>
<evidence type="ECO:0000256" key="7">
    <source>
        <dbReference type="ARBA" id="ARBA00022989"/>
    </source>
</evidence>
<comment type="caution">
    <text evidence="11">The sequence shown here is derived from an EMBL/GenBank/DDBJ whole genome shotgun (WGS) entry which is preliminary data.</text>
</comment>
<dbReference type="EMBL" id="JAGGJX010000005">
    <property type="protein sequence ID" value="MBP1855908.1"/>
    <property type="molecule type" value="Genomic_DNA"/>
</dbReference>
<dbReference type="Proteomes" id="UP000767291">
    <property type="component" value="Unassembled WGS sequence"/>
</dbReference>
<keyword evidence="12" id="KW-1185">Reference proteome</keyword>
<keyword evidence="3 9" id="KW-0813">Transport</keyword>
<evidence type="ECO:0000313" key="12">
    <source>
        <dbReference type="Proteomes" id="UP000767291"/>
    </source>
</evidence>
<feature type="transmembrane region" description="Helical" evidence="9">
    <location>
        <begin position="189"/>
        <end position="209"/>
    </location>
</feature>
<dbReference type="Pfam" id="PF00528">
    <property type="entry name" value="BPD_transp_1"/>
    <property type="match status" value="1"/>
</dbReference>
<keyword evidence="8 9" id="KW-0472">Membrane</keyword>
<keyword evidence="5 9" id="KW-0812">Transmembrane</keyword>
<dbReference type="CDD" id="cd06261">
    <property type="entry name" value="TM_PBP2"/>
    <property type="match status" value="1"/>
</dbReference>
<evidence type="ECO:0000313" key="11">
    <source>
        <dbReference type="EMBL" id="MBP1855908.1"/>
    </source>
</evidence>
<feature type="domain" description="ABC transmembrane type-1" evidence="10">
    <location>
        <begin position="17"/>
        <end position="206"/>
    </location>
</feature>
<keyword evidence="6" id="KW-0029">Amino-acid transport</keyword>
<comment type="subcellular location">
    <subcellularLocation>
        <location evidence="1 9">Cell membrane</location>
        <topology evidence="1 9">Multi-pass membrane protein</topology>
    </subcellularLocation>
</comment>
<gene>
    <name evidence="11" type="ORF">J2Z43_002309</name>
</gene>
<dbReference type="PANTHER" id="PTHR30614:SF20">
    <property type="entry name" value="GLUTAMINE TRANSPORT SYSTEM PERMEASE PROTEIN GLNP"/>
    <property type="match status" value="1"/>
</dbReference>
<feature type="transmembrane region" description="Helical" evidence="9">
    <location>
        <begin position="20"/>
        <end position="41"/>
    </location>
</feature>
<evidence type="ECO:0000259" key="10">
    <source>
        <dbReference type="PROSITE" id="PS50928"/>
    </source>
</evidence>
<protein>
    <submittedName>
        <fullName evidence="11">Polar amino acid transport system permease protein</fullName>
    </submittedName>
</protein>
<name>A0ABS4ED91_9FIRM</name>
<evidence type="ECO:0000256" key="2">
    <source>
        <dbReference type="ARBA" id="ARBA00010072"/>
    </source>
</evidence>
<evidence type="ECO:0000256" key="5">
    <source>
        <dbReference type="ARBA" id="ARBA00022692"/>
    </source>
</evidence>
<feature type="transmembrane region" description="Helical" evidence="9">
    <location>
        <begin position="160"/>
        <end position="177"/>
    </location>
</feature>
<dbReference type="InterPro" id="IPR035906">
    <property type="entry name" value="MetI-like_sf"/>
</dbReference>